<feature type="compositionally biased region" description="Basic and acidic residues" evidence="2">
    <location>
        <begin position="1117"/>
        <end position="1142"/>
    </location>
</feature>
<dbReference type="EMBL" id="CAJVPQ010000112">
    <property type="protein sequence ID" value="CAG8446831.1"/>
    <property type="molecule type" value="Genomic_DNA"/>
</dbReference>
<feature type="compositionally biased region" description="Low complexity" evidence="2">
    <location>
        <begin position="1436"/>
        <end position="1448"/>
    </location>
</feature>
<feature type="compositionally biased region" description="Polar residues" evidence="2">
    <location>
        <begin position="1449"/>
        <end position="1489"/>
    </location>
</feature>
<dbReference type="PANTHER" id="PTHR18898">
    <property type="entry name" value="NUCLEOPROTEIN TPR-RELATED"/>
    <property type="match status" value="1"/>
</dbReference>
<keyword evidence="5" id="KW-1185">Reference proteome</keyword>
<accession>A0A9N8V8G2</accession>
<feature type="region of interest" description="Disordered" evidence="2">
    <location>
        <begin position="1336"/>
        <end position="1367"/>
    </location>
</feature>
<feature type="coiled-coil region" evidence="1">
    <location>
        <begin position="112"/>
        <end position="193"/>
    </location>
</feature>
<dbReference type="GO" id="GO:0006406">
    <property type="term" value="P:mRNA export from nucleus"/>
    <property type="evidence" value="ECO:0007669"/>
    <property type="project" value="TreeGrafter"/>
</dbReference>
<dbReference type="GO" id="GO:0005643">
    <property type="term" value="C:nuclear pore"/>
    <property type="evidence" value="ECO:0007669"/>
    <property type="project" value="TreeGrafter"/>
</dbReference>
<evidence type="ECO:0000313" key="5">
    <source>
        <dbReference type="Proteomes" id="UP000789570"/>
    </source>
</evidence>
<dbReference type="OrthoDB" id="343070at2759"/>
<feature type="region of interest" description="Disordered" evidence="2">
    <location>
        <begin position="1433"/>
        <end position="1554"/>
    </location>
</feature>
<gene>
    <name evidence="4" type="ORF">FCALED_LOCUS958</name>
</gene>
<sequence>MESETSQTDDNNELRQKLTIVKATYENKIRDYKKSNEDQKRLVEENKKRLIAIENENSRLKDENKQLKDEIERALFECAQQEKLQEQERESRISLETAKFQELAQAKGNYIMSSLRQQHHNQIQKLENELQECRNSEYQLQHKCRLSELEKDSYMKRCESLEKDVEQWQNLAKSAIEEKLQTATIDLDRYQQSSQSYERAYKDQIIVAQKANSDKDEANQYHREQLRLLNTELENAQRLIQINEKREEEHQKLMTETKGVVDDLNNTLLETKAKFEESVHEKQNLHDEIQRLKEENRQLSDISAIADTTPVGAVNLALQKKGKSIVQLYSEYSKLQERIIAEEKKNMELLQLLNTFNHEIGQFSPVINQKNEEYDRIVNEHRQMSEQLLQRDKELENTKALLKNSRSENQELNDRIIELQNEKELCVKHNTSLLEELDKLRKEGSTSVELNVNGEPVKYDDLSSLYSRTLHLESEKTIMIRKMQSYQNMISELEVQISLKNTENKNAVGEVTRLQQRLKQCQTQIDTLERERDLELRKRRSMSIELTPIKGAHQMNVSSASFLPEYQTENTDLKNRLDIATDEIKNYEEKLRKANQELAVFRHEKIQLSYDKQHLEERYKILDSHFNMKNDESKSNKDLLRQVQKINEQLEKQAKQADNERVILSHELKTLKNEYQTRKDEWEQLQRDFNKEMDELMTDKQKAETEAQGTQRLLEEKGRLETELSETQDKLLAIQVKHDKLNEQHEELSEKYYSILTKSAEDKSKFIEENTTLQQKINVIESEQDKLNATIESLNKEIQEYKDKVHLLETQGQGPAIVQLQRDLDTLKKEHEELQKYSESYKDLAESRGKSLEENEGLYLELKTAADQEINEKNVTIAALQEELQKIKDELTSKEDNLNKQLKELSDALDQLSISQQQLNELMSSSAARDQQHSEETKRREILLEESQQNYNRELAAHAAAVKSLNDLQLQHKELQEEFDQLKEISKQAESSWNNVRTRLEKELADSQQTCNDLGNDNKVLRNYFNNMTTDKASQYHVISLLRSDQQKVEAEKEYYAKQSERYKAQLEQTQKNYDETQALLLKERAEKSSPDKQLRNELLEAQKLSKILDESNQTLRNEKENLDKKMSELESSLKESEEKNSSLEAEIRNLRVDVSTSKQEITLLKDDNNKWKDRFQTVLKKYGTEVESLTQDLNKAKSAYENTIKTTKAQYENLKAQAIKLKNEKDGIKTKAEQLEKESVQLKQENTNSKQEITKLKELNKKIHMHMQGIQRRAGELKKENEETKKQIEELKSQAEEFKKQTDEKTKQFEEDRAECLRVKAQESLYTSRLKRMEAENSDLKQKVQSLSESSSKAESANQPTAETTTKDTVALAEDFLQSLTALPIAPTSPSMSVTPNLPATPTALIKLDLNTANASPKSPLQATQELPIDKQDDVSQSPSVSPSVQPANIQSNNVQPVTTSGVDSPNTTTSVLVKPSGNNNNTGQMQNVPREKPPVKIQRHRGPTVLPGSPRVDPVQIASPTPTTEEQSSTQPQTVPDTEKVAQTSEIPETDVAVQPVVQQASTEIVSLRPAESEPQTSEVAEEASSTETLTGHKRSRNEVEEEQLSTTATQAEDVNTTTIPSNVADEGNEGENVNTVIPVIIEDVDENPATKKMKLEE</sequence>
<feature type="coiled-coil region" evidence="1">
    <location>
        <begin position="22"/>
        <end position="84"/>
    </location>
</feature>
<feature type="compositionally biased region" description="Low complexity" evidence="2">
    <location>
        <begin position="1521"/>
        <end position="1536"/>
    </location>
</feature>
<evidence type="ECO:0000313" key="4">
    <source>
        <dbReference type="EMBL" id="CAG8446831.1"/>
    </source>
</evidence>
<feature type="coiled-coil region" evidence="1">
    <location>
        <begin position="629"/>
        <end position="922"/>
    </location>
</feature>
<evidence type="ECO:0000256" key="1">
    <source>
        <dbReference type="SAM" id="Coils"/>
    </source>
</evidence>
<dbReference type="GO" id="GO:0006606">
    <property type="term" value="P:protein import into nucleus"/>
    <property type="evidence" value="ECO:0007669"/>
    <property type="project" value="InterPro"/>
</dbReference>
<feature type="coiled-coil region" evidence="1">
    <location>
        <begin position="219"/>
        <end position="429"/>
    </location>
</feature>
<comment type="caution">
    <text evidence="4">The sequence shown here is derived from an EMBL/GenBank/DDBJ whole genome shotgun (WGS) entry which is preliminary data.</text>
</comment>
<dbReference type="GO" id="GO:0017056">
    <property type="term" value="F:structural constituent of nuclear pore"/>
    <property type="evidence" value="ECO:0007669"/>
    <property type="project" value="TreeGrafter"/>
</dbReference>
<feature type="compositionally biased region" description="Low complexity" evidence="2">
    <location>
        <begin position="1344"/>
        <end position="1358"/>
    </location>
</feature>
<organism evidence="4 5">
    <name type="scientific">Funneliformis caledonium</name>
    <dbReference type="NCBI Taxonomy" id="1117310"/>
    <lineage>
        <taxon>Eukaryota</taxon>
        <taxon>Fungi</taxon>
        <taxon>Fungi incertae sedis</taxon>
        <taxon>Mucoromycota</taxon>
        <taxon>Glomeromycotina</taxon>
        <taxon>Glomeromycetes</taxon>
        <taxon>Glomerales</taxon>
        <taxon>Glomeraceae</taxon>
        <taxon>Funneliformis</taxon>
    </lineage>
</organism>
<feature type="coiled-coil region" evidence="1">
    <location>
        <begin position="483"/>
        <end position="538"/>
    </location>
</feature>
<dbReference type="InterPro" id="IPR012929">
    <property type="entry name" value="Nucleoprot-TPR/MLP1-2_dom"/>
</dbReference>
<dbReference type="Proteomes" id="UP000789570">
    <property type="component" value="Unassembled WGS sequence"/>
</dbReference>
<dbReference type="Pfam" id="PF07926">
    <property type="entry name" value="TPR_MLP1_2"/>
    <property type="match status" value="1"/>
</dbReference>
<feature type="domain" description="Nucleoprotein TPR/MLP1-2" evidence="3">
    <location>
        <begin position="909"/>
        <end position="1025"/>
    </location>
</feature>
<feature type="region of interest" description="Disordered" evidence="2">
    <location>
        <begin position="1111"/>
        <end position="1142"/>
    </location>
</feature>
<feature type="coiled-coil region" evidence="1">
    <location>
        <begin position="563"/>
        <end position="604"/>
    </location>
</feature>
<evidence type="ECO:0000256" key="2">
    <source>
        <dbReference type="SAM" id="MobiDB-lite"/>
    </source>
</evidence>
<feature type="region of interest" description="Disordered" evidence="2">
    <location>
        <begin position="1569"/>
        <end position="1634"/>
    </location>
</feature>
<proteinExistence type="predicted"/>
<name>A0A9N8V8G2_9GLOM</name>
<protein>
    <submittedName>
        <fullName evidence="4">11971_t:CDS:1</fullName>
    </submittedName>
</protein>
<reference evidence="4" key="1">
    <citation type="submission" date="2021-06" db="EMBL/GenBank/DDBJ databases">
        <authorList>
            <person name="Kallberg Y."/>
            <person name="Tangrot J."/>
            <person name="Rosling A."/>
        </authorList>
    </citation>
    <scope>NUCLEOTIDE SEQUENCE</scope>
    <source>
        <strain evidence="4">UK204</strain>
    </source>
</reference>
<dbReference type="PANTHER" id="PTHR18898:SF2">
    <property type="entry name" value="NUCLEOPROTEIN TPR"/>
    <property type="match status" value="1"/>
</dbReference>
<keyword evidence="1" id="KW-0175">Coiled coil</keyword>
<feature type="compositionally biased region" description="Polar residues" evidence="2">
    <location>
        <begin position="1607"/>
        <end position="1624"/>
    </location>
</feature>
<feature type="coiled-coil region" evidence="1">
    <location>
        <begin position="958"/>
        <end position="1017"/>
    </location>
</feature>
<feature type="compositionally biased region" description="Low complexity" evidence="2">
    <location>
        <begin position="1579"/>
        <end position="1592"/>
    </location>
</feature>
<evidence type="ECO:0000259" key="3">
    <source>
        <dbReference type="Pfam" id="PF07926"/>
    </source>
</evidence>